<dbReference type="Gene3D" id="3.80.10.10">
    <property type="entry name" value="Ribonuclease Inhibitor"/>
    <property type="match status" value="1"/>
</dbReference>
<dbReference type="InterPro" id="IPR032675">
    <property type="entry name" value="LRR_dom_sf"/>
</dbReference>
<organism evidence="2">
    <name type="scientific">Thrips palmi</name>
    <name type="common">Melon thrips</name>
    <dbReference type="NCBI Taxonomy" id="161013"/>
    <lineage>
        <taxon>Eukaryota</taxon>
        <taxon>Metazoa</taxon>
        <taxon>Ecdysozoa</taxon>
        <taxon>Arthropoda</taxon>
        <taxon>Hexapoda</taxon>
        <taxon>Insecta</taxon>
        <taxon>Pterygota</taxon>
        <taxon>Neoptera</taxon>
        <taxon>Paraneoptera</taxon>
        <taxon>Thysanoptera</taxon>
        <taxon>Terebrantia</taxon>
        <taxon>Thripoidea</taxon>
        <taxon>Thripidae</taxon>
        <taxon>Thrips</taxon>
    </lineage>
</organism>
<dbReference type="Proteomes" id="UP000515158">
    <property type="component" value="Unplaced"/>
</dbReference>
<dbReference type="GeneID" id="117639903"/>
<name>A0A6P8YDB8_THRPL</name>
<gene>
    <name evidence="2 3" type="primary">LOC117639903</name>
</gene>
<evidence type="ECO:0000313" key="3">
    <source>
        <dbReference type="RefSeq" id="XP_034231794.1"/>
    </source>
</evidence>
<evidence type="ECO:0000313" key="1">
    <source>
        <dbReference type="Proteomes" id="UP000515158"/>
    </source>
</evidence>
<sequence length="558" mass="63267">MPPLVPVQSLYKTCLLMIFNHLRCLVRQNPDSVESLRAFLQSSFHRGIRQNLIDIATKHCSSSDVFILLDLLRVLLDKSIKRLDLSAGDENTVLRADQCARLFEYFDEYDTVGLQELLVKVPLPNSYRGGIESLSPGNFALHRVLRRGLASSLHTLVLHSVCDNETLHLLGQYAVHLTHLDVSSSWLVDDRGLQQLLLQNPDVCYFESDALDTVETIFTSMWSISHAFGDPHAGVNLCCSTLQEVRIQDTNTSEIGVALLLLFVPNLRSLGGFIYYRSVGEAIISLLRQSQNTLRLALTELWDTHMPSLKASVLSPALPNLSSLYTRATWLPTLNIFPHLSSLTIDFDFIDFSHSLERFLRVIPQMLRKLVLVDQVHAVDLAIIGELCPGLEELSAKLNGTWCSGSRQKAFKLLPSLHTCRVRISNQDTFRSLLVHTQKLRVLEVIMESKPLDEEKLDDALISSALNERIMPPQLTRLNITVSNSTMVQWCNLSFVSVHILAQACPQLRLLGDLNLWRIPKRQLMELMHEIMAKNWDLQLICRGELYPSTSWRKLNYI</sequence>
<dbReference type="AlphaFoldDB" id="A0A6P8YDB8"/>
<proteinExistence type="predicted"/>
<protein>
    <submittedName>
        <fullName evidence="2 3">Uncharacterized protein LOC117639903</fullName>
    </submittedName>
</protein>
<dbReference type="RefSeq" id="XP_034231792.1">
    <property type="nucleotide sequence ID" value="XM_034375901.1"/>
</dbReference>
<evidence type="ECO:0000313" key="2">
    <source>
        <dbReference type="RefSeq" id="XP_034231792.1"/>
    </source>
</evidence>
<dbReference type="OrthoDB" id="16120at2759"/>
<reference evidence="2 3" key="1">
    <citation type="submission" date="2025-04" db="UniProtKB">
        <authorList>
            <consortium name="RefSeq"/>
        </authorList>
    </citation>
    <scope>IDENTIFICATION</scope>
    <source>
        <tissue evidence="2 3">Total insect</tissue>
    </source>
</reference>
<dbReference type="RefSeq" id="XP_034231794.1">
    <property type="nucleotide sequence ID" value="XM_034375903.1"/>
</dbReference>
<keyword evidence="1" id="KW-1185">Reference proteome</keyword>
<dbReference type="KEGG" id="tpal:117639903"/>
<accession>A0A6P8YDB8</accession>